<dbReference type="SUPFAM" id="SSF53474">
    <property type="entry name" value="alpha/beta-Hydrolases"/>
    <property type="match status" value="1"/>
</dbReference>
<dbReference type="PANTHER" id="PTHR43689">
    <property type="entry name" value="HYDROLASE"/>
    <property type="match status" value="1"/>
</dbReference>
<feature type="region of interest" description="Disordered" evidence="1">
    <location>
        <begin position="1"/>
        <end position="28"/>
    </location>
</feature>
<feature type="domain" description="AB hydrolase-1" evidence="2">
    <location>
        <begin position="90"/>
        <end position="341"/>
    </location>
</feature>
<dbReference type="InterPro" id="IPR000073">
    <property type="entry name" value="AB_hydrolase_1"/>
</dbReference>
<dbReference type="GO" id="GO:0003824">
    <property type="term" value="F:catalytic activity"/>
    <property type="evidence" value="ECO:0007669"/>
    <property type="project" value="InterPro"/>
</dbReference>
<dbReference type="Gene3D" id="3.40.50.1820">
    <property type="entry name" value="alpha/beta hydrolase"/>
    <property type="match status" value="1"/>
</dbReference>
<evidence type="ECO:0000259" key="2">
    <source>
        <dbReference type="Pfam" id="PF12697"/>
    </source>
</evidence>
<name>A0A7S3XFR6_9CHLO</name>
<dbReference type="PRINTS" id="PR00412">
    <property type="entry name" value="EPOXHYDRLASE"/>
</dbReference>
<dbReference type="Pfam" id="PF12697">
    <property type="entry name" value="Abhydrolase_6"/>
    <property type="match status" value="1"/>
</dbReference>
<organism evidence="3">
    <name type="scientific">Picocystis salinarum</name>
    <dbReference type="NCBI Taxonomy" id="88271"/>
    <lineage>
        <taxon>Eukaryota</taxon>
        <taxon>Viridiplantae</taxon>
        <taxon>Chlorophyta</taxon>
        <taxon>Picocystophyceae</taxon>
        <taxon>Picocystales</taxon>
        <taxon>Picocystaceae</taxon>
        <taxon>Picocystis</taxon>
    </lineage>
</organism>
<evidence type="ECO:0000256" key="1">
    <source>
        <dbReference type="SAM" id="MobiDB-lite"/>
    </source>
</evidence>
<protein>
    <recommendedName>
        <fullName evidence="2">AB hydrolase-1 domain-containing protein</fullName>
    </recommendedName>
</protein>
<gene>
    <name evidence="3" type="ORF">PSAL00342_LOCUS7687</name>
</gene>
<sequence>MLLASCTSAAKPRATNGRTRRTDSGRRDVRMRSTRFPAFVPSIVQDLQEPYAKDMAMNICREEIEVQGRNVMSSYVPPSGAHVSSDRPPLLLIHGFDSSCMEFRRLRPRLEERKLESWAFDLLGWGFTDPTPCLETCEDDESREMEPMGCGPEAKTKHLHAFWTQKLERRPMVLLGASLGGAAALHFALRHPEAVKALVLVDAQGFIEGIGPMATLPTPFAKVGLQVLKSVPLRDVANRMAYFDKEKFATREARDIGRLHCLLPHWEEANLSFMQSGGYRVSSDIQRVSQKTLVLWGEQDAILEPRYATQFQQTLPNAMLRWIKESGHVPHLEQPERTAEAIEEFMQSLHERKPQQPNTTLA</sequence>
<accession>A0A7S3XFR6</accession>
<dbReference type="InterPro" id="IPR000639">
    <property type="entry name" value="Epox_hydrolase-like"/>
</dbReference>
<dbReference type="AlphaFoldDB" id="A0A7S3XFR6"/>
<proteinExistence type="predicted"/>
<evidence type="ECO:0000313" key="3">
    <source>
        <dbReference type="EMBL" id="CAE0613786.1"/>
    </source>
</evidence>
<dbReference type="PANTHER" id="PTHR43689:SF8">
    <property type="entry name" value="ALPHA_BETA-HYDROLASES SUPERFAMILY PROTEIN"/>
    <property type="match status" value="1"/>
</dbReference>
<reference evidence="3" key="1">
    <citation type="submission" date="2021-01" db="EMBL/GenBank/DDBJ databases">
        <authorList>
            <person name="Corre E."/>
            <person name="Pelletier E."/>
            <person name="Niang G."/>
            <person name="Scheremetjew M."/>
            <person name="Finn R."/>
            <person name="Kale V."/>
            <person name="Holt S."/>
            <person name="Cochrane G."/>
            <person name="Meng A."/>
            <person name="Brown T."/>
            <person name="Cohen L."/>
        </authorList>
    </citation>
    <scope>NUCLEOTIDE SEQUENCE</scope>
    <source>
        <strain evidence="3">CCMP1897</strain>
    </source>
</reference>
<dbReference type="EMBL" id="HBIS01009475">
    <property type="protein sequence ID" value="CAE0613786.1"/>
    <property type="molecule type" value="Transcribed_RNA"/>
</dbReference>
<dbReference type="InterPro" id="IPR029058">
    <property type="entry name" value="AB_hydrolase_fold"/>
</dbReference>